<dbReference type="Gene3D" id="3.40.50.300">
    <property type="entry name" value="P-loop containing nucleotide triphosphate hydrolases"/>
    <property type="match status" value="1"/>
</dbReference>
<reference evidence="4" key="1">
    <citation type="submission" date="2023-08" db="EMBL/GenBank/DDBJ databases">
        <authorList>
            <person name="Chen Y."/>
            <person name="Shah S."/>
            <person name="Dougan E. K."/>
            <person name="Thang M."/>
            <person name="Chan C."/>
        </authorList>
    </citation>
    <scope>NUCLEOTIDE SEQUENCE</scope>
</reference>
<feature type="domain" description="Clp R" evidence="3">
    <location>
        <begin position="713"/>
        <end position="860"/>
    </location>
</feature>
<dbReference type="Gene3D" id="3.40.50.410">
    <property type="entry name" value="von Willebrand factor, type A domain"/>
    <property type="match status" value="1"/>
</dbReference>
<dbReference type="InterPro" id="IPR045427">
    <property type="entry name" value="MoxR"/>
</dbReference>
<keyword evidence="5" id="KW-1185">Reference proteome</keyword>
<dbReference type="InterPro" id="IPR041538">
    <property type="entry name" value="RavA-like_AAA_lid"/>
</dbReference>
<dbReference type="CDD" id="cd00009">
    <property type="entry name" value="AAA"/>
    <property type="match status" value="1"/>
</dbReference>
<dbReference type="InterPro" id="IPR036465">
    <property type="entry name" value="vWFA_dom_sf"/>
</dbReference>
<comment type="caution">
    <text evidence="4">The sequence shown here is derived from an EMBL/GenBank/DDBJ whole genome shotgun (WGS) entry which is preliminary data.</text>
</comment>
<keyword evidence="1" id="KW-0677">Repeat</keyword>
<feature type="compositionally biased region" description="Polar residues" evidence="2">
    <location>
        <begin position="200"/>
        <end position="215"/>
    </location>
</feature>
<dbReference type="PROSITE" id="PS51903">
    <property type="entry name" value="CLP_R"/>
    <property type="match status" value="1"/>
</dbReference>
<gene>
    <name evidence="4" type="ORF">EVOR1521_LOCUS9679</name>
</gene>
<dbReference type="InterPro" id="IPR002035">
    <property type="entry name" value="VWF_A"/>
</dbReference>
<dbReference type="InterPro" id="IPR050513">
    <property type="entry name" value="RavA_ATPases"/>
</dbReference>
<dbReference type="PANTHER" id="PTHR32204:SF0">
    <property type="entry name" value="ATPASE RAVA"/>
    <property type="match status" value="1"/>
</dbReference>
<name>A0AA36I705_9DINO</name>
<dbReference type="SUPFAM" id="SSF53300">
    <property type="entry name" value="vWA-like"/>
    <property type="match status" value="1"/>
</dbReference>
<evidence type="ECO:0000256" key="2">
    <source>
        <dbReference type="SAM" id="MobiDB-lite"/>
    </source>
</evidence>
<dbReference type="Pfam" id="PF17868">
    <property type="entry name" value="AAA_lid_8"/>
    <property type="match status" value="1"/>
</dbReference>
<evidence type="ECO:0000313" key="5">
    <source>
        <dbReference type="Proteomes" id="UP001178507"/>
    </source>
</evidence>
<evidence type="ECO:0000256" key="1">
    <source>
        <dbReference type="PROSITE-ProRule" id="PRU01251"/>
    </source>
</evidence>
<feature type="region of interest" description="Disordered" evidence="2">
    <location>
        <begin position="1"/>
        <end position="35"/>
    </location>
</feature>
<dbReference type="SUPFAM" id="SSF52540">
    <property type="entry name" value="P-loop containing nucleoside triphosphate hydrolases"/>
    <property type="match status" value="1"/>
</dbReference>
<dbReference type="Proteomes" id="UP001178507">
    <property type="component" value="Unassembled WGS sequence"/>
</dbReference>
<dbReference type="InterPro" id="IPR027417">
    <property type="entry name" value="P-loop_NTPase"/>
</dbReference>
<dbReference type="PANTHER" id="PTHR32204">
    <property type="entry name" value="ATPASE RAVA"/>
    <property type="match status" value="1"/>
</dbReference>
<accession>A0AA36I705</accession>
<dbReference type="Gene3D" id="1.10.1780.10">
    <property type="entry name" value="Clp, N-terminal domain"/>
    <property type="match status" value="1"/>
</dbReference>
<dbReference type="InterPro" id="IPR036628">
    <property type="entry name" value="Clp_N_dom_sf"/>
</dbReference>
<protein>
    <recommendedName>
        <fullName evidence="3">Clp R domain-containing protein</fullName>
    </recommendedName>
</protein>
<proteinExistence type="predicted"/>
<dbReference type="Pfam" id="PF13519">
    <property type="entry name" value="VWA_2"/>
    <property type="match status" value="1"/>
</dbReference>
<feature type="region of interest" description="Disordered" evidence="2">
    <location>
        <begin position="160"/>
        <end position="215"/>
    </location>
</feature>
<evidence type="ECO:0000259" key="3">
    <source>
        <dbReference type="PROSITE" id="PS51903"/>
    </source>
</evidence>
<dbReference type="Pfam" id="PF02861">
    <property type="entry name" value="Clp_N"/>
    <property type="match status" value="1"/>
</dbReference>
<dbReference type="Pfam" id="PF20030">
    <property type="entry name" value="bpMoxR"/>
    <property type="match status" value="1"/>
</dbReference>
<dbReference type="SMART" id="SM00382">
    <property type="entry name" value="AAA"/>
    <property type="match status" value="1"/>
</dbReference>
<dbReference type="SMART" id="SM00327">
    <property type="entry name" value="VWA"/>
    <property type="match status" value="1"/>
</dbReference>
<dbReference type="InterPro" id="IPR004176">
    <property type="entry name" value="Clp_R_N"/>
</dbReference>
<dbReference type="SUPFAM" id="SSF81923">
    <property type="entry name" value="Double Clp-N motif"/>
    <property type="match status" value="1"/>
</dbReference>
<dbReference type="EMBL" id="CAUJNA010000890">
    <property type="protein sequence ID" value="CAJ1382273.1"/>
    <property type="molecule type" value="Genomic_DNA"/>
</dbReference>
<evidence type="ECO:0000313" key="4">
    <source>
        <dbReference type="EMBL" id="CAJ1382273.1"/>
    </source>
</evidence>
<sequence length="1368" mass="153166">MAMWAPSAGPWGPRLAAPRATRARPSEKPRGGALSGLLPAGLAAAAAMRSRLARRISRSDPLAGVPESAWPLLQRAEEADASFGWQQIAAGLDGWRRALEGGQVWEEASWPMASLRQMWTETLRDLDLPRLTRRYPELIDPLLFRLLEISVQLSEAMGDAAEDAKAQGGGQDKSRDDAQGDGDTADQQSNGQQGKHPDAQQINQEQSEDPNTQPAGETLAQELMDEFRQDWEPAVDALNEAEEAFGLGCARSLAEHFAGDGGRWRRSQGWRAARKLRKLLAKLPDLRKLVLRIGRRAAVKGRRRWLPREEEDMSTAWGVARSRQAQTETSGLARSGSLELMLPAEAHLLVHGRRRPALRALHHARRLEQSLVSYDRNSWQQLPTRELNSEEVRPAGENGPLILCLDTSGSMARKGGAPETVAKALVFECLRQAQQQKRRCCLFAFSTGEELKQMELDLTGDGLEGLLDFLSFAFHGGTSLNEVLTASVERLHRAQWQNADLLVVTDGEVPKPEASVLAELQEAKDLIGARVYGVVVGSQPGAVMVDLCSELYHFKRRGQSDPSESLDSKTWALRRVNVAMAAAFVAGERSRGAFAGQTLPSPRTCRTARYADGREAKYQIWDKRERQRRLEREKELESKMGKRFQWVGGRWLTKEESEAQSAKIETVYQESRLGDANLQLELKKHFQSRFLSPYPLRDVPQDVVAAQWAEETLGRFEDQLLSLLVRASREASRLGQRRFEPEAALLGLFRCPVGKEICRQGLGDCEDVTERCRQLLERCIRRSADSGAFDLEDLPFSPELRRLLEAVEAERARLQHEEAQVAHLALALTSPKFRPSWQALAELGVEPQALRPAALANLGGALAAAEAHAEAWLWDLCADVGPQPRRRPLKGLQVAYTTVSRGLVERSVEAKLLLLAALSGGRLWSCRIGRLWHGIKWDPLRRGDFSICPVIQKLLTGTGEHLFLLGSPGTAKSLLARRLSKVCEGSFFERLLTRFTVPEELFGPLSLSALEQDELRRKTKGYLPECDVAFIDEIFKANSSILNALLVILNERRFDNGDQRVEVPLWCAVAASNELPDTDELDALYDRFLLRRKVARISKRSVPDFLRQTLDQDSVGSSLEVGSGALLTIEDSWDLQRQAQAVDFPEELLEIIAELREFLAEESEPRFEVSDRRLARAARLLRIAAAAAGGKVVVEADLLLLRHMFWDRDPEQGQLVTEWLLRRLGDAGAGKKAWPFLLEGLQTRLRHGLKGPGLDAARRDLRSLQQAAARAMLRLAQIAHDAPSEVAEGPDRFFWLGEKERRQACELGRRCQEESQRLQDVLRETSVLIQLASVEDEQQREELLCRRLGMERATQKKEVRYDEWGDEI</sequence>
<organism evidence="4 5">
    <name type="scientific">Effrenium voratum</name>
    <dbReference type="NCBI Taxonomy" id="2562239"/>
    <lineage>
        <taxon>Eukaryota</taxon>
        <taxon>Sar</taxon>
        <taxon>Alveolata</taxon>
        <taxon>Dinophyceae</taxon>
        <taxon>Suessiales</taxon>
        <taxon>Symbiodiniaceae</taxon>
        <taxon>Effrenium</taxon>
    </lineage>
</organism>
<dbReference type="InterPro" id="IPR003593">
    <property type="entry name" value="AAA+_ATPase"/>
</dbReference>